<organism evidence="1 2">
    <name type="scientific">Pyrocoelia pectoralis</name>
    <dbReference type="NCBI Taxonomy" id="417401"/>
    <lineage>
        <taxon>Eukaryota</taxon>
        <taxon>Metazoa</taxon>
        <taxon>Ecdysozoa</taxon>
        <taxon>Arthropoda</taxon>
        <taxon>Hexapoda</taxon>
        <taxon>Insecta</taxon>
        <taxon>Pterygota</taxon>
        <taxon>Neoptera</taxon>
        <taxon>Endopterygota</taxon>
        <taxon>Coleoptera</taxon>
        <taxon>Polyphaga</taxon>
        <taxon>Elateriformia</taxon>
        <taxon>Elateroidea</taxon>
        <taxon>Lampyridae</taxon>
        <taxon>Lampyrinae</taxon>
        <taxon>Pyrocoelia</taxon>
    </lineage>
</organism>
<keyword evidence="2" id="KW-1185">Reference proteome</keyword>
<proteinExistence type="predicted"/>
<accession>A0AAN7ZR39</accession>
<evidence type="ECO:0008006" key="3">
    <source>
        <dbReference type="Google" id="ProtNLM"/>
    </source>
</evidence>
<evidence type="ECO:0000313" key="1">
    <source>
        <dbReference type="EMBL" id="KAK5646388.1"/>
    </source>
</evidence>
<name>A0AAN7ZR39_9COLE</name>
<dbReference type="EMBL" id="JAVRBK010000003">
    <property type="protein sequence ID" value="KAK5646388.1"/>
    <property type="molecule type" value="Genomic_DNA"/>
</dbReference>
<sequence>MVKWANSLRKSGTIRSNQRDAVKTMVDDVMNALLKMEVDLAMQTGRTIQSMESPPADTDAIVAVISDKMDVMQAPPNTDQIAIAVTDKIGKTMAPPPINLQDLAKAVATAIPPLSPDDIATAVTRKMEGFQVTPQFNAEELAEAVTNRIAQPAIPPNTLSYANVVKVPTSMQITPNIPPRQHSIVVFPELPPGKDPPPSSETRKRIMDTLRPQETGIQIAAVRNMGRSGGIMIATTSADAQARLLNHPALTSEGLRTELAKRELPRLKIFDVPKEMNGAAIAQAVRLQNMDDVSSEEFGRQFKIVHMFASKIRNNIIIAECTPAVRQRLLHQGRIYIQFESCRVLDYIQVTRCFKCQGYGHPAKYCTATADTCSLCAGPHFHTACPHKDSPQTHKCANCARAKLEDQAHPAISLKCPAYIRALDNSIRRTDYGDT</sequence>
<dbReference type="Proteomes" id="UP001329430">
    <property type="component" value="Chromosome 3"/>
</dbReference>
<gene>
    <name evidence="1" type="ORF">RI129_004852</name>
</gene>
<comment type="caution">
    <text evidence="1">The sequence shown here is derived from an EMBL/GenBank/DDBJ whole genome shotgun (WGS) entry which is preliminary data.</text>
</comment>
<dbReference type="AlphaFoldDB" id="A0AAN7ZR39"/>
<protein>
    <recommendedName>
        <fullName evidence="3">Gag-like protein</fullName>
    </recommendedName>
</protein>
<reference evidence="1 2" key="1">
    <citation type="journal article" date="2024" name="Insects">
        <title>An Improved Chromosome-Level Genome Assembly of the Firefly Pyrocoelia pectoralis.</title>
        <authorList>
            <person name="Fu X."/>
            <person name="Meyer-Rochow V.B."/>
            <person name="Ballantyne L."/>
            <person name="Zhu X."/>
        </authorList>
    </citation>
    <scope>NUCLEOTIDE SEQUENCE [LARGE SCALE GENOMIC DNA]</scope>
    <source>
        <strain evidence="1">XCY_ONT2</strain>
    </source>
</reference>
<evidence type="ECO:0000313" key="2">
    <source>
        <dbReference type="Proteomes" id="UP001329430"/>
    </source>
</evidence>